<accession>D8TRJ4</accession>
<dbReference type="InterPro" id="IPR001925">
    <property type="entry name" value="Porin_Euk"/>
</dbReference>
<dbReference type="RefSeq" id="XP_002948968.1">
    <property type="nucleotide sequence ID" value="XM_002948922.1"/>
</dbReference>
<evidence type="ECO:0000313" key="5">
    <source>
        <dbReference type="Proteomes" id="UP000001058"/>
    </source>
</evidence>
<dbReference type="KEGG" id="vcn:VOLCADRAFT_89376"/>
<feature type="compositionally biased region" description="Gly residues" evidence="2">
    <location>
        <begin position="240"/>
        <end position="255"/>
    </location>
</feature>
<dbReference type="InParanoid" id="D8TRJ4"/>
<dbReference type="GeneID" id="9623673"/>
<dbReference type="GO" id="GO:0005741">
    <property type="term" value="C:mitochondrial outer membrane"/>
    <property type="evidence" value="ECO:0007669"/>
    <property type="project" value="InterPro"/>
</dbReference>
<comment type="similarity">
    <text evidence="1">Belongs to the eukaryotic mitochondrial porin (TC 1.B.8.1) family.</text>
</comment>
<feature type="chain" id="PRO_5003123794" evidence="3">
    <location>
        <begin position="20"/>
        <end position="349"/>
    </location>
</feature>
<reference evidence="4 5" key="1">
    <citation type="journal article" date="2010" name="Science">
        <title>Genomic analysis of organismal complexity in the multicellular green alga Volvox carteri.</title>
        <authorList>
            <person name="Prochnik S.E."/>
            <person name="Umen J."/>
            <person name="Nedelcu A.M."/>
            <person name="Hallmann A."/>
            <person name="Miller S.M."/>
            <person name="Nishii I."/>
            <person name="Ferris P."/>
            <person name="Kuo A."/>
            <person name="Mitros T."/>
            <person name="Fritz-Laylin L.K."/>
            <person name="Hellsten U."/>
            <person name="Chapman J."/>
            <person name="Simakov O."/>
            <person name="Rensing S.A."/>
            <person name="Terry A."/>
            <person name="Pangilinan J."/>
            <person name="Kapitonov V."/>
            <person name="Jurka J."/>
            <person name="Salamov A."/>
            <person name="Shapiro H."/>
            <person name="Schmutz J."/>
            <person name="Grimwood J."/>
            <person name="Lindquist E."/>
            <person name="Lucas S."/>
            <person name="Grigoriev I.V."/>
            <person name="Schmitt R."/>
            <person name="Kirk D."/>
            <person name="Rokhsar D.S."/>
        </authorList>
    </citation>
    <scope>NUCLEOTIDE SEQUENCE [LARGE SCALE GENOMIC DNA]</scope>
    <source>
        <strain evidence="5">f. Nagariensis / Eve</strain>
    </source>
</reference>
<proteinExistence type="inferred from homology"/>
<evidence type="ECO:0000256" key="3">
    <source>
        <dbReference type="SAM" id="SignalP"/>
    </source>
</evidence>
<keyword evidence="3" id="KW-0732">Signal</keyword>
<evidence type="ECO:0000256" key="1">
    <source>
        <dbReference type="ARBA" id="ARBA00009624"/>
    </source>
</evidence>
<feature type="region of interest" description="Disordered" evidence="2">
    <location>
        <begin position="230"/>
        <end position="257"/>
    </location>
</feature>
<feature type="signal peptide" evidence="3">
    <location>
        <begin position="1"/>
        <end position="19"/>
    </location>
</feature>
<dbReference type="PANTHER" id="PTHR11743">
    <property type="entry name" value="VOLTAGE-DEPENDENT ANION-SELECTIVE CHANNEL"/>
    <property type="match status" value="1"/>
</dbReference>
<protein>
    <submittedName>
        <fullName evidence="4">Uncharacterized protein</fullName>
    </submittedName>
</protein>
<keyword evidence="5" id="KW-1185">Reference proteome</keyword>
<dbReference type="Gene3D" id="2.40.160.10">
    <property type="entry name" value="Porin"/>
    <property type="match status" value="1"/>
</dbReference>
<dbReference type="OrthoDB" id="548208at2759"/>
<name>D8TRJ4_VOLCA</name>
<dbReference type="PANTHER" id="PTHR11743:SF70">
    <property type="entry name" value="GH26960P-RELATED"/>
    <property type="match status" value="1"/>
</dbReference>
<sequence length="349" mass="34101">MVVVVVVVVVVVIRRCCRGSSGPLAGQLLASFTSPSRTGPFMADLLVTTGGVAEATVSHTFTVPVPAPAPAAADRGSEPTAPPGSQAGKLVLGGVASVPALAEKSKVWPPKVTLDYVGNYLHIKTSSSLGPKPLISAAAVGGTGRVDVGGEAAYSSSALRVTSWTAAAAWHDERQHVELQLRGSGVVGVGSSSNGGGKATLLYGYSLKPGVALGLEAVADLKPAMEAFFAPPPPPATAGDGNGGGASGGGGGKSGAGTARAAAAAAAPPAFAIGASFKVPKKAAAGTGTGRGSGGGGGGGVVKVKISSRGVVSLLYRDTLAAGPRVTFTAEVDGLNPGTRPRLGLQLEV</sequence>
<dbReference type="InterPro" id="IPR023614">
    <property type="entry name" value="Porin_dom_sf"/>
</dbReference>
<gene>
    <name evidence="4" type="ORF">VOLCADRAFT_89376</name>
</gene>
<dbReference type="EMBL" id="GL378333">
    <property type="protein sequence ID" value="EFJ49903.1"/>
    <property type="molecule type" value="Genomic_DNA"/>
</dbReference>
<dbReference type="AlphaFoldDB" id="D8TRJ4"/>
<evidence type="ECO:0000256" key="2">
    <source>
        <dbReference type="SAM" id="MobiDB-lite"/>
    </source>
</evidence>
<dbReference type="Proteomes" id="UP000001058">
    <property type="component" value="Unassembled WGS sequence"/>
</dbReference>
<organism evidence="5">
    <name type="scientific">Volvox carteri f. nagariensis</name>
    <dbReference type="NCBI Taxonomy" id="3068"/>
    <lineage>
        <taxon>Eukaryota</taxon>
        <taxon>Viridiplantae</taxon>
        <taxon>Chlorophyta</taxon>
        <taxon>core chlorophytes</taxon>
        <taxon>Chlorophyceae</taxon>
        <taxon>CS clade</taxon>
        <taxon>Chlamydomonadales</taxon>
        <taxon>Volvocaceae</taxon>
        <taxon>Volvox</taxon>
    </lineage>
</organism>
<dbReference type="GO" id="GO:0008308">
    <property type="term" value="F:voltage-gated monoatomic anion channel activity"/>
    <property type="evidence" value="ECO:0007669"/>
    <property type="project" value="InterPro"/>
</dbReference>
<evidence type="ECO:0000313" key="4">
    <source>
        <dbReference type="EMBL" id="EFJ49903.1"/>
    </source>
</evidence>